<name>A0A6G4TTH3_9ACTN</name>
<dbReference type="AlphaFoldDB" id="A0A6G4TTH3"/>
<keyword evidence="3" id="KW-0472">Membrane</keyword>
<dbReference type="Proteomes" id="UP000481583">
    <property type="component" value="Unassembled WGS sequence"/>
</dbReference>
<dbReference type="PROSITE" id="PS51257">
    <property type="entry name" value="PROKAR_LIPOPROTEIN"/>
    <property type="match status" value="1"/>
</dbReference>
<dbReference type="EMBL" id="JAAKZV010000012">
    <property type="protein sequence ID" value="NGN63319.1"/>
    <property type="molecule type" value="Genomic_DNA"/>
</dbReference>
<keyword evidence="2 7" id="KW-0732">Signal</keyword>
<proteinExistence type="predicted"/>
<keyword evidence="1" id="KW-1003">Cell membrane</keyword>
<evidence type="ECO:0000313" key="9">
    <source>
        <dbReference type="Proteomes" id="UP000481583"/>
    </source>
</evidence>
<sequence>MVSRTKPAAALLLAGALLAAAGCSGGGGTAGGGEEAKPPSDPKSVSGDITVLTNRSDLVQNGTMKKYAAEFRKTYPKVKVEFETATDYEGEIKTRMNTEDYGDVLLIPNTVSKGDYPKFFASLGPEKDLVKTHRFTDKTEVKGKVYGIATFGAATGFVYNKAVWKKAGVTDWPKTPDAFIAALKKIKSKTGATPYYTNFKDGWPLTNWTNFLGSPTCDAQANNKLAASDDPWQGSLKTVDTLLHDIVKNKVSEKDPTTTNWEKSKGQLAKGDIATMALGSWAISQIQAAAKQAGANPDDIGFLPFPAQSDGKFCSMLIPDYQQAVNIHSEHKEAARAWIDWMAEKSGYAQTEQAVSVLKKDPMPAALKDYTAGGVRYVPLSNAKFEQVSAIDNASEVGLNKQDYRQRVIDLARGAKSGSLTALLDELAGKWADARGEVGP</sequence>
<evidence type="ECO:0000313" key="8">
    <source>
        <dbReference type="EMBL" id="NGN63319.1"/>
    </source>
</evidence>
<dbReference type="InterPro" id="IPR050490">
    <property type="entry name" value="Bact_solute-bd_prot1"/>
</dbReference>
<dbReference type="Gene3D" id="3.40.190.10">
    <property type="entry name" value="Periplasmic binding protein-like II"/>
    <property type="match status" value="2"/>
</dbReference>
<evidence type="ECO:0000256" key="6">
    <source>
        <dbReference type="SAM" id="MobiDB-lite"/>
    </source>
</evidence>
<keyword evidence="5" id="KW-0449">Lipoprotein</keyword>
<comment type="caution">
    <text evidence="8">The sequence shown here is derived from an EMBL/GenBank/DDBJ whole genome shotgun (WGS) entry which is preliminary data.</text>
</comment>
<dbReference type="RefSeq" id="WP_165232466.1">
    <property type="nucleotide sequence ID" value="NZ_JAAKZV010000012.1"/>
</dbReference>
<feature type="region of interest" description="Disordered" evidence="6">
    <location>
        <begin position="27"/>
        <end position="47"/>
    </location>
</feature>
<organism evidence="8 9">
    <name type="scientific">Streptomyces coryli</name>
    <dbReference type="NCBI Taxonomy" id="1128680"/>
    <lineage>
        <taxon>Bacteria</taxon>
        <taxon>Bacillati</taxon>
        <taxon>Actinomycetota</taxon>
        <taxon>Actinomycetes</taxon>
        <taxon>Kitasatosporales</taxon>
        <taxon>Streptomycetaceae</taxon>
        <taxon>Streptomyces</taxon>
    </lineage>
</organism>
<keyword evidence="9" id="KW-1185">Reference proteome</keyword>
<evidence type="ECO:0000256" key="3">
    <source>
        <dbReference type="ARBA" id="ARBA00023136"/>
    </source>
</evidence>
<protein>
    <submittedName>
        <fullName evidence="8">Extracellular solute-binding protein</fullName>
    </submittedName>
</protein>
<keyword evidence="4" id="KW-0564">Palmitate</keyword>
<dbReference type="InterPro" id="IPR006059">
    <property type="entry name" value="SBP"/>
</dbReference>
<evidence type="ECO:0000256" key="2">
    <source>
        <dbReference type="ARBA" id="ARBA00022729"/>
    </source>
</evidence>
<feature type="signal peptide" evidence="7">
    <location>
        <begin position="1"/>
        <end position="19"/>
    </location>
</feature>
<dbReference type="Pfam" id="PF01547">
    <property type="entry name" value="SBP_bac_1"/>
    <property type="match status" value="1"/>
</dbReference>
<dbReference type="PANTHER" id="PTHR43649">
    <property type="entry name" value="ARABINOSE-BINDING PROTEIN-RELATED"/>
    <property type="match status" value="1"/>
</dbReference>
<reference evidence="8 9" key="1">
    <citation type="submission" date="2020-02" db="EMBL/GenBank/DDBJ databases">
        <title>Whole-genome analyses of novel actinobacteria.</title>
        <authorList>
            <person name="Sahin N."/>
        </authorList>
    </citation>
    <scope>NUCLEOTIDE SEQUENCE [LARGE SCALE GENOMIC DNA]</scope>
    <source>
        <strain evidence="8 9">A7024</strain>
    </source>
</reference>
<evidence type="ECO:0000256" key="1">
    <source>
        <dbReference type="ARBA" id="ARBA00022475"/>
    </source>
</evidence>
<evidence type="ECO:0000256" key="7">
    <source>
        <dbReference type="SAM" id="SignalP"/>
    </source>
</evidence>
<evidence type="ECO:0000256" key="4">
    <source>
        <dbReference type="ARBA" id="ARBA00023139"/>
    </source>
</evidence>
<dbReference type="SUPFAM" id="SSF53850">
    <property type="entry name" value="Periplasmic binding protein-like II"/>
    <property type="match status" value="1"/>
</dbReference>
<feature type="chain" id="PRO_5038887152" evidence="7">
    <location>
        <begin position="20"/>
        <end position="440"/>
    </location>
</feature>
<accession>A0A6G4TTH3</accession>
<gene>
    <name evidence="8" type="ORF">G5C51_05280</name>
</gene>
<dbReference type="PANTHER" id="PTHR43649:SF33">
    <property type="entry name" value="POLYGALACTURONAN_RHAMNOGALACTURONAN-BINDING PROTEIN YTCQ"/>
    <property type="match status" value="1"/>
</dbReference>
<evidence type="ECO:0000256" key="5">
    <source>
        <dbReference type="ARBA" id="ARBA00023288"/>
    </source>
</evidence>